<evidence type="ECO:0000313" key="1">
    <source>
        <dbReference type="EMBL" id="ALG08631.1"/>
    </source>
</evidence>
<accession>A0A0N7F3H3</accession>
<name>A0A0N7F3H3_9PSEU</name>
<sequence length="91" mass="8892">MVARAKANASPAASAACWITSARAPIAVIRSANSPSSSNACSAAAPCQLDSSAVRCCCNASACAASAAPWRPHSAATAPTSPTSAFCHSIA</sequence>
<gene>
    <name evidence="1" type="ORF">AOZ06_18430</name>
</gene>
<proteinExistence type="predicted"/>
<dbReference type="AlphaFoldDB" id="A0A0N7F3H3"/>
<reference evidence="1 2" key="1">
    <citation type="submission" date="2015-07" db="EMBL/GenBank/DDBJ databases">
        <title>Genome sequencing of Kibdelosporangium phytohabitans.</title>
        <authorList>
            <person name="Qin S."/>
            <person name="Xing K."/>
        </authorList>
    </citation>
    <scope>NUCLEOTIDE SEQUENCE [LARGE SCALE GENOMIC DNA]</scope>
    <source>
        <strain evidence="1 2">KLBMP1111</strain>
    </source>
</reference>
<dbReference type="Proteomes" id="UP000063699">
    <property type="component" value="Chromosome"/>
</dbReference>
<dbReference type="EMBL" id="CP012752">
    <property type="protein sequence ID" value="ALG08631.1"/>
    <property type="molecule type" value="Genomic_DNA"/>
</dbReference>
<protein>
    <submittedName>
        <fullName evidence="1">Uncharacterized protein</fullName>
    </submittedName>
</protein>
<organism evidence="1 2">
    <name type="scientific">Kibdelosporangium phytohabitans</name>
    <dbReference type="NCBI Taxonomy" id="860235"/>
    <lineage>
        <taxon>Bacteria</taxon>
        <taxon>Bacillati</taxon>
        <taxon>Actinomycetota</taxon>
        <taxon>Actinomycetes</taxon>
        <taxon>Pseudonocardiales</taxon>
        <taxon>Pseudonocardiaceae</taxon>
        <taxon>Kibdelosporangium</taxon>
    </lineage>
</organism>
<keyword evidence="2" id="KW-1185">Reference proteome</keyword>
<dbReference type="KEGG" id="kphy:AOZ06_18430"/>
<evidence type="ECO:0000313" key="2">
    <source>
        <dbReference type="Proteomes" id="UP000063699"/>
    </source>
</evidence>
<dbReference type="PROSITE" id="PS51257">
    <property type="entry name" value="PROKAR_LIPOPROTEIN"/>
    <property type="match status" value="1"/>
</dbReference>